<dbReference type="InterPro" id="IPR013320">
    <property type="entry name" value="ConA-like_dom_sf"/>
</dbReference>
<dbReference type="PIRSF" id="PIRSF022704">
    <property type="entry name" value="UCP022704"/>
    <property type="match status" value="1"/>
</dbReference>
<reference evidence="1 2" key="1">
    <citation type="submission" date="2021-01" db="EMBL/GenBank/DDBJ databases">
        <title>Whole genome shotgun sequence of Asanoa siamensis NBRC 107932.</title>
        <authorList>
            <person name="Komaki H."/>
            <person name="Tamura T."/>
        </authorList>
    </citation>
    <scope>NUCLEOTIDE SEQUENCE [LARGE SCALE GENOMIC DNA]</scope>
    <source>
        <strain evidence="1 2">NBRC 107932</strain>
    </source>
</reference>
<name>A0ABQ4CWP5_9ACTN</name>
<proteinExistence type="predicted"/>
<dbReference type="PANTHER" id="PTHR35332">
    <property type="entry name" value="REGULATION OF ENOLASE PROTEIN 1"/>
    <property type="match status" value="1"/>
</dbReference>
<accession>A0ABQ4CWP5</accession>
<comment type="caution">
    <text evidence="1">The sequence shown here is derived from an EMBL/GenBank/DDBJ whole genome shotgun (WGS) entry which is preliminary data.</text>
</comment>
<evidence type="ECO:0008006" key="3">
    <source>
        <dbReference type="Google" id="ProtNLM"/>
    </source>
</evidence>
<dbReference type="EMBL" id="BONE01000041">
    <property type="protein sequence ID" value="GIF75262.1"/>
    <property type="molecule type" value="Genomic_DNA"/>
</dbReference>
<dbReference type="Pfam" id="PF07081">
    <property type="entry name" value="DUF1349"/>
    <property type="match status" value="1"/>
</dbReference>
<organism evidence="1 2">
    <name type="scientific">Asanoa siamensis</name>
    <dbReference type="NCBI Taxonomy" id="926357"/>
    <lineage>
        <taxon>Bacteria</taxon>
        <taxon>Bacillati</taxon>
        <taxon>Actinomycetota</taxon>
        <taxon>Actinomycetes</taxon>
        <taxon>Micromonosporales</taxon>
        <taxon>Micromonosporaceae</taxon>
        <taxon>Asanoa</taxon>
    </lineage>
</organism>
<dbReference type="Gene3D" id="2.60.120.200">
    <property type="match status" value="1"/>
</dbReference>
<dbReference type="InterPro" id="IPR009784">
    <property type="entry name" value="DUF1349"/>
</dbReference>
<keyword evidence="2" id="KW-1185">Reference proteome</keyword>
<dbReference type="SUPFAM" id="SSF49899">
    <property type="entry name" value="Concanavalin A-like lectins/glucanases"/>
    <property type="match status" value="1"/>
</dbReference>
<dbReference type="Proteomes" id="UP000604117">
    <property type="component" value="Unassembled WGS sequence"/>
</dbReference>
<protein>
    <recommendedName>
        <fullName evidence="3">DUF1349 domain-containing protein</fullName>
    </recommendedName>
</protein>
<evidence type="ECO:0000313" key="2">
    <source>
        <dbReference type="Proteomes" id="UP000604117"/>
    </source>
</evidence>
<sequence>MLDDMVWLNEPGDWSVDGDEIRAVTSHKTDFWRTTFYGWATDNGHFFHRPATGDFSAEAQVYADHTTLFDQAGLMVRADERNWLKTGLEVTSGKVQVSTVYTREFSDLSVVPLEAAPGETVSLRVTRFDDALAVHSRVGDGAWQLLRLGHLDLPATVGVGVMCCSPERAGLTARFRGFRVGPPISREGLE</sequence>
<evidence type="ECO:0000313" key="1">
    <source>
        <dbReference type="EMBL" id="GIF75262.1"/>
    </source>
</evidence>
<dbReference type="RefSeq" id="WP_239126999.1">
    <property type="nucleotide sequence ID" value="NZ_BONE01000041.1"/>
</dbReference>
<gene>
    <name evidence="1" type="ORF">Asi02nite_47800</name>
</gene>
<dbReference type="PANTHER" id="PTHR35332:SF2">
    <property type="entry name" value="REGULATION OF ENOLASE PROTEIN 1"/>
    <property type="match status" value="1"/>
</dbReference>
<dbReference type="InterPro" id="IPR015987">
    <property type="entry name" value="UCP022704"/>
</dbReference>